<dbReference type="Proteomes" id="UP000070412">
    <property type="component" value="Unassembled WGS sequence"/>
</dbReference>
<sequence>MSLDENDLYRDSIMIDSDSNNSIDLIPESILSDQNQDEDRNVLDEIFDLSSSSSCSSSSIEREQSKQFEDCRIDNQQIMIGSYIQTILEKIQKKKKLPLNISTSKEIELLQERLQNIRFQYCKFIQEISKLDPNQNDRRKTQITEQWIKVRVLELPSRKCFGIFSLKTELIDRSESVGLKWINLRSRSIIYFVYNSKQFLSFRAKDRNEFIGSKLILYSFKEIYQFDRNSNEHYILNAFQVD</sequence>
<accession>A0A834VBG3</accession>
<reference evidence="3" key="1">
    <citation type="journal article" date="2020" name="PLoS Negl. Trop. Dis.">
        <title>High-quality nuclear genome for Sarcoptes scabiei-A critical resource for a neglected parasite.</title>
        <authorList>
            <person name="Korhonen P.K."/>
            <person name="Gasser R.B."/>
            <person name="Ma G."/>
            <person name="Wang T."/>
            <person name="Stroehlein A.J."/>
            <person name="Young N.D."/>
            <person name="Ang C.S."/>
            <person name="Fernando D.D."/>
            <person name="Lu H.C."/>
            <person name="Taylor S."/>
            <person name="Reynolds S.L."/>
            <person name="Mofiz E."/>
            <person name="Najaraj S.H."/>
            <person name="Gowda H."/>
            <person name="Madugundu A."/>
            <person name="Renuse S."/>
            <person name="Holt D."/>
            <person name="Pandey A."/>
            <person name="Papenfuss A.T."/>
            <person name="Fischer K."/>
        </authorList>
    </citation>
    <scope>NUCLEOTIDE SEQUENCE [LARGE SCALE GENOMIC DNA]</scope>
</reference>
<dbReference type="AlphaFoldDB" id="A0A834VBG3"/>
<gene>
    <name evidence="1" type="ORF">SSS_5663</name>
</gene>
<reference evidence="2" key="3">
    <citation type="submission" date="2022-06" db="UniProtKB">
        <authorList>
            <consortium name="EnsemblMetazoa"/>
        </authorList>
    </citation>
    <scope>IDENTIFICATION</scope>
</reference>
<proteinExistence type="predicted"/>
<keyword evidence="3" id="KW-1185">Reference proteome</keyword>
<reference evidence="1" key="2">
    <citation type="submission" date="2020-01" db="EMBL/GenBank/DDBJ databases">
        <authorList>
            <person name="Korhonen P.K.K."/>
            <person name="Guangxu M.G."/>
            <person name="Wang T.W."/>
            <person name="Stroehlein A.J.S."/>
            <person name="Young N.D."/>
            <person name="Ang C.-S.A."/>
            <person name="Fernando D.W.F."/>
            <person name="Lu H.L."/>
            <person name="Taylor S.T."/>
            <person name="Ehtesham M.E.M."/>
            <person name="Najaraj S.H.N."/>
            <person name="Harsha G.H.G."/>
            <person name="Madugundu A.M."/>
            <person name="Renuse S.R."/>
            <person name="Holt D.H."/>
            <person name="Pandey A.P."/>
            <person name="Papenfuss A.P."/>
            <person name="Gasser R.B.G."/>
            <person name="Fischer K.F."/>
        </authorList>
    </citation>
    <scope>NUCLEOTIDE SEQUENCE</scope>
    <source>
        <strain evidence="1">SSS_KF_BRIS2020</strain>
    </source>
</reference>
<evidence type="ECO:0000313" key="3">
    <source>
        <dbReference type="Proteomes" id="UP000070412"/>
    </source>
</evidence>
<organism evidence="1">
    <name type="scientific">Sarcoptes scabiei</name>
    <name type="common">Itch mite</name>
    <name type="synonym">Acarus scabiei</name>
    <dbReference type="NCBI Taxonomy" id="52283"/>
    <lineage>
        <taxon>Eukaryota</taxon>
        <taxon>Metazoa</taxon>
        <taxon>Ecdysozoa</taxon>
        <taxon>Arthropoda</taxon>
        <taxon>Chelicerata</taxon>
        <taxon>Arachnida</taxon>
        <taxon>Acari</taxon>
        <taxon>Acariformes</taxon>
        <taxon>Sarcoptiformes</taxon>
        <taxon>Astigmata</taxon>
        <taxon>Psoroptidia</taxon>
        <taxon>Sarcoptoidea</taxon>
        <taxon>Sarcoptidae</taxon>
        <taxon>Sarcoptinae</taxon>
        <taxon>Sarcoptes</taxon>
    </lineage>
</organism>
<dbReference type="EnsemblMetazoa" id="SSS_5663s_mrna">
    <property type="protein sequence ID" value="KAF7489164.1"/>
    <property type="gene ID" value="SSS_5663"/>
</dbReference>
<evidence type="ECO:0000313" key="2">
    <source>
        <dbReference type="EnsemblMetazoa" id="KAF7489164.1"/>
    </source>
</evidence>
<protein>
    <submittedName>
        <fullName evidence="1 2">Uncharacterized protein</fullName>
    </submittedName>
</protein>
<evidence type="ECO:0000313" key="1">
    <source>
        <dbReference type="EMBL" id="KAF7489164.1"/>
    </source>
</evidence>
<name>A0A834VBG3_SARSC</name>
<dbReference type="EMBL" id="WVUK01000065">
    <property type="protein sequence ID" value="KAF7489164.1"/>
    <property type="molecule type" value="Genomic_DNA"/>
</dbReference>